<sequence length="31" mass="3622">MDITFIKFTVSTPQAMGEVQMLKYMVEQELI</sequence>
<dbReference type="InParanoid" id="K3ZGP8"/>
<dbReference type="Gramene" id="KQL13488">
    <property type="protein sequence ID" value="KQL13488"/>
    <property type="gene ID" value="SETIT_025750mg"/>
</dbReference>
<name>K3ZGP8_SETIT</name>
<organism evidence="1 2">
    <name type="scientific">Setaria italica</name>
    <name type="common">Foxtail millet</name>
    <name type="synonym">Panicum italicum</name>
    <dbReference type="NCBI Taxonomy" id="4555"/>
    <lineage>
        <taxon>Eukaryota</taxon>
        <taxon>Viridiplantae</taxon>
        <taxon>Streptophyta</taxon>
        <taxon>Embryophyta</taxon>
        <taxon>Tracheophyta</taxon>
        <taxon>Spermatophyta</taxon>
        <taxon>Magnoliopsida</taxon>
        <taxon>Liliopsida</taxon>
        <taxon>Poales</taxon>
        <taxon>Poaceae</taxon>
        <taxon>PACMAD clade</taxon>
        <taxon>Panicoideae</taxon>
        <taxon>Panicodae</taxon>
        <taxon>Paniceae</taxon>
        <taxon>Cenchrinae</taxon>
        <taxon>Setaria</taxon>
    </lineage>
</organism>
<proteinExistence type="predicted"/>
<dbReference type="HOGENOM" id="CLU_3400085_0_0_1"/>
<dbReference type="EnsemblPlants" id="KQL13488">
    <property type="protein sequence ID" value="KQL13488"/>
    <property type="gene ID" value="SETIT_025750mg"/>
</dbReference>
<reference evidence="1" key="2">
    <citation type="submission" date="2018-08" db="UniProtKB">
        <authorList>
            <consortium name="EnsemblPlants"/>
        </authorList>
    </citation>
    <scope>IDENTIFICATION</scope>
    <source>
        <strain evidence="1">Yugu1</strain>
    </source>
</reference>
<accession>K3ZGP8</accession>
<dbReference type="AlphaFoldDB" id="K3ZGP8"/>
<protein>
    <submittedName>
        <fullName evidence="1">Uncharacterized protein</fullName>
    </submittedName>
</protein>
<keyword evidence="2" id="KW-1185">Reference proteome</keyword>
<dbReference type="EMBL" id="AGNK02001453">
    <property type="status" value="NOT_ANNOTATED_CDS"/>
    <property type="molecule type" value="Genomic_DNA"/>
</dbReference>
<evidence type="ECO:0000313" key="2">
    <source>
        <dbReference type="Proteomes" id="UP000004995"/>
    </source>
</evidence>
<evidence type="ECO:0000313" key="1">
    <source>
        <dbReference type="EnsemblPlants" id="KQL13488"/>
    </source>
</evidence>
<dbReference type="Proteomes" id="UP000004995">
    <property type="component" value="Unassembled WGS sequence"/>
</dbReference>
<reference evidence="2" key="1">
    <citation type="journal article" date="2012" name="Nat. Biotechnol.">
        <title>Reference genome sequence of the model plant Setaria.</title>
        <authorList>
            <person name="Bennetzen J.L."/>
            <person name="Schmutz J."/>
            <person name="Wang H."/>
            <person name="Percifield R."/>
            <person name="Hawkins J."/>
            <person name="Pontaroli A.C."/>
            <person name="Estep M."/>
            <person name="Feng L."/>
            <person name="Vaughn J.N."/>
            <person name="Grimwood J."/>
            <person name="Jenkins J."/>
            <person name="Barry K."/>
            <person name="Lindquist E."/>
            <person name="Hellsten U."/>
            <person name="Deshpande S."/>
            <person name="Wang X."/>
            <person name="Wu X."/>
            <person name="Mitros T."/>
            <person name="Triplett J."/>
            <person name="Yang X."/>
            <person name="Ye C.Y."/>
            <person name="Mauro-Herrera M."/>
            <person name="Wang L."/>
            <person name="Li P."/>
            <person name="Sharma M."/>
            <person name="Sharma R."/>
            <person name="Ronald P.C."/>
            <person name="Panaud O."/>
            <person name="Kellogg E.A."/>
            <person name="Brutnell T.P."/>
            <person name="Doust A.N."/>
            <person name="Tuskan G.A."/>
            <person name="Rokhsar D."/>
            <person name="Devos K.M."/>
        </authorList>
    </citation>
    <scope>NUCLEOTIDE SEQUENCE [LARGE SCALE GENOMIC DNA]</scope>
    <source>
        <strain evidence="2">cv. Yugu1</strain>
    </source>
</reference>